<proteinExistence type="predicted"/>
<dbReference type="Pfam" id="PF05035">
    <property type="entry name" value="DGOK"/>
    <property type="match status" value="1"/>
</dbReference>
<sequence length="350" mass="37913">MKYVGIIDCGTTNSRFSIVDNRGKIIASVAAKIGVKDTASQRTKEPLKKGLRKLFEEALSASGIAASDLNLVMSSGMITSEIGLMELPHQPAPIGLDELAKGLVLLSGSSELGIGVDIYLVRGIKNRPDPPRGAPLSEAKNLDFMRGEETQMMGLISLYGGGVPTTAVNLSSHTKYIAIDAKDRILGSITTLSGQVYESLATDSVIAKSIVPAPRDDVVADSDLLRDSLEKASVFAAAAVHDHGLLRSFLMPRFMDTLMWTDWRVRKRFLEACIVADDLKVLDAFPEFGFKVGDRVFLIGLEERCRLFEAQFRHTAQGKNAKITVISNEEEIRKLAIHGALSIASKAGLL</sequence>
<dbReference type="Gene3D" id="3.30.420.300">
    <property type="entry name" value="2-keto-3-deoxy-galactonokinase, substrate binding domain"/>
    <property type="match status" value="1"/>
</dbReference>
<dbReference type="AlphaFoldDB" id="A0A3P3XNP1"/>
<evidence type="ECO:0008006" key="2">
    <source>
        <dbReference type="Google" id="ProtNLM"/>
    </source>
</evidence>
<dbReference type="CDD" id="cd24012">
    <property type="entry name" value="ASKHA_NBD_KDGal-kinase"/>
    <property type="match status" value="1"/>
</dbReference>
<evidence type="ECO:0000313" key="1">
    <source>
        <dbReference type="EMBL" id="SLM17854.1"/>
    </source>
</evidence>
<protein>
    <recommendedName>
        <fullName evidence="2">2-dehydro-3-deoxygalactonokinase</fullName>
    </recommendedName>
</protein>
<gene>
    <name evidence="1" type="ORF">SPIRO4BDMA_40423</name>
</gene>
<dbReference type="InterPro" id="IPR042257">
    <property type="entry name" value="DGOK_C"/>
</dbReference>
<dbReference type="SUPFAM" id="SSF53067">
    <property type="entry name" value="Actin-like ATPase domain"/>
    <property type="match status" value="1"/>
</dbReference>
<dbReference type="Gene3D" id="3.30.420.310">
    <property type="entry name" value="2-keto-3-deoxy-galactonokinase, C-terminal domain"/>
    <property type="match status" value="1"/>
</dbReference>
<dbReference type="InterPro" id="IPR043129">
    <property type="entry name" value="ATPase_NBD"/>
</dbReference>
<dbReference type="InterPro" id="IPR042258">
    <property type="entry name" value="DGOK_N"/>
</dbReference>
<reference evidence="1" key="1">
    <citation type="submission" date="2017-02" db="EMBL/GenBank/DDBJ databases">
        <authorList>
            <person name="Regsiter A."/>
            <person name="William W."/>
        </authorList>
    </citation>
    <scope>NUCLEOTIDE SEQUENCE</scope>
    <source>
        <strain evidence="1">BdmA 4</strain>
    </source>
</reference>
<dbReference type="GO" id="GO:0034194">
    <property type="term" value="P:D-galactonate catabolic process"/>
    <property type="evidence" value="ECO:0007669"/>
    <property type="project" value="InterPro"/>
</dbReference>
<dbReference type="GO" id="GO:0008671">
    <property type="term" value="F:2-dehydro-3-deoxygalactonokinase activity"/>
    <property type="evidence" value="ECO:0007669"/>
    <property type="project" value="InterPro"/>
</dbReference>
<organism evidence="1">
    <name type="scientific">uncultured spirochete</name>
    <dbReference type="NCBI Taxonomy" id="156406"/>
    <lineage>
        <taxon>Bacteria</taxon>
        <taxon>Pseudomonadati</taxon>
        <taxon>Spirochaetota</taxon>
        <taxon>Spirochaetia</taxon>
        <taxon>Spirochaetales</taxon>
        <taxon>environmental samples</taxon>
    </lineage>
</organism>
<name>A0A3P3XNP1_9SPIR</name>
<accession>A0A3P3XNP1</accession>
<dbReference type="InterPro" id="IPR007729">
    <property type="entry name" value="DGOK"/>
</dbReference>
<dbReference type="EMBL" id="FWDO01000004">
    <property type="protein sequence ID" value="SLM17854.1"/>
    <property type="molecule type" value="Genomic_DNA"/>
</dbReference>